<dbReference type="SUPFAM" id="SSF52402">
    <property type="entry name" value="Adenine nucleotide alpha hydrolases-like"/>
    <property type="match status" value="2"/>
</dbReference>
<dbReference type="OrthoDB" id="5242641at2"/>
<proteinExistence type="inferred from homology"/>
<feature type="domain" description="UspA" evidence="2">
    <location>
        <begin position="2"/>
        <end position="134"/>
    </location>
</feature>
<dbReference type="InterPro" id="IPR006016">
    <property type="entry name" value="UspA"/>
</dbReference>
<dbReference type="PANTHER" id="PTHR46268:SF6">
    <property type="entry name" value="UNIVERSAL STRESS PROTEIN UP12"/>
    <property type="match status" value="1"/>
</dbReference>
<evidence type="ECO:0000313" key="3">
    <source>
        <dbReference type="EMBL" id="VDR38315.1"/>
    </source>
</evidence>
<dbReference type="RefSeq" id="WP_126195598.1">
    <property type="nucleotide sequence ID" value="NZ_CP085954.1"/>
</dbReference>
<feature type="domain" description="UspA" evidence="2">
    <location>
        <begin position="148"/>
        <end position="283"/>
    </location>
</feature>
<sequence>MKVYVAYLATDGGRDAVALGVQLARSLGAGLALGMVVPPDQTGAFVSGDLVDQVLTDQAEAWLEQAREQVPDDVETTTHIGVYDSIAEGIIAEAQRLDAAIVVVGATGGGILGRHSLGPVVNDLIHSAPVAVALAPRGQRHSRAATVRSVTCAVGARPGAEELLDAAIAGAERAGVPLRLVSLIAVDLMPTARQGDEAKLEEARRHSAAVLDEARNRLSGTVDVSSVVVLGDTVEDAVNGLEWHPGDLIMVGSSRLAAPRRLFLGSTAAKMLRVLDVPMIVVPRAGLS</sequence>
<dbReference type="CDD" id="cd00293">
    <property type="entry name" value="USP-like"/>
    <property type="match status" value="2"/>
</dbReference>
<comment type="similarity">
    <text evidence="1">Belongs to the universal stress protein A family.</text>
</comment>
<name>A0A3P8L1B6_TSUPA</name>
<dbReference type="Pfam" id="PF00582">
    <property type="entry name" value="Usp"/>
    <property type="match status" value="2"/>
</dbReference>
<dbReference type="Proteomes" id="UP000271626">
    <property type="component" value="Chromosome"/>
</dbReference>
<evidence type="ECO:0000259" key="2">
    <source>
        <dbReference type="Pfam" id="PF00582"/>
    </source>
</evidence>
<dbReference type="InterPro" id="IPR014729">
    <property type="entry name" value="Rossmann-like_a/b/a_fold"/>
</dbReference>
<dbReference type="AlphaFoldDB" id="A0A3P8L1B6"/>
<reference evidence="3 4" key="1">
    <citation type="submission" date="2018-12" db="EMBL/GenBank/DDBJ databases">
        <authorList>
            <consortium name="Pathogen Informatics"/>
        </authorList>
    </citation>
    <scope>NUCLEOTIDE SEQUENCE [LARGE SCALE GENOMIC DNA]</scope>
    <source>
        <strain evidence="3 4">NCTC10741</strain>
    </source>
</reference>
<evidence type="ECO:0000313" key="4">
    <source>
        <dbReference type="Proteomes" id="UP000271626"/>
    </source>
</evidence>
<dbReference type="Gene3D" id="3.40.50.620">
    <property type="entry name" value="HUPs"/>
    <property type="match status" value="2"/>
</dbReference>
<protein>
    <submittedName>
        <fullName evidence="3">Universal stress protein family</fullName>
    </submittedName>
</protein>
<accession>A0A3P8L1B6</accession>
<dbReference type="EMBL" id="LR131273">
    <property type="protein sequence ID" value="VDR38315.1"/>
    <property type="molecule type" value="Genomic_DNA"/>
</dbReference>
<organism evidence="3 4">
    <name type="scientific">Tsukamurella paurometabola</name>
    <name type="common">Corynebacterium paurometabolum</name>
    <dbReference type="NCBI Taxonomy" id="2061"/>
    <lineage>
        <taxon>Bacteria</taxon>
        <taxon>Bacillati</taxon>
        <taxon>Actinomycetota</taxon>
        <taxon>Actinomycetes</taxon>
        <taxon>Mycobacteriales</taxon>
        <taxon>Tsukamurellaceae</taxon>
        <taxon>Tsukamurella</taxon>
    </lineage>
</organism>
<dbReference type="PANTHER" id="PTHR46268">
    <property type="entry name" value="STRESS RESPONSE PROTEIN NHAX"/>
    <property type="match status" value="1"/>
</dbReference>
<evidence type="ECO:0000256" key="1">
    <source>
        <dbReference type="ARBA" id="ARBA00008791"/>
    </source>
</evidence>
<gene>
    <name evidence="3" type="ORF">NCTC10741_01432</name>
</gene>